<dbReference type="KEGG" id="hru:Halru_2040"/>
<dbReference type="RefSeq" id="WP_015301248.1">
    <property type="nucleotide sequence ID" value="NC_019964.1"/>
</dbReference>
<keyword evidence="1" id="KW-0812">Transmembrane</keyword>
<evidence type="ECO:0000313" key="2">
    <source>
        <dbReference type="EMBL" id="AGB16634.1"/>
    </source>
</evidence>
<feature type="transmembrane region" description="Helical" evidence="1">
    <location>
        <begin position="112"/>
        <end position="130"/>
    </location>
</feature>
<dbReference type="OrthoDB" id="203940at2157"/>
<keyword evidence="3" id="KW-1185">Reference proteome</keyword>
<dbReference type="Proteomes" id="UP000010846">
    <property type="component" value="Chromosome"/>
</dbReference>
<protein>
    <submittedName>
        <fullName evidence="2">Uncharacterized protein</fullName>
    </submittedName>
</protein>
<reference evidence="2" key="1">
    <citation type="submission" date="2011-09" db="EMBL/GenBank/DDBJ databases">
        <title>Complete sequence of Halovivax ruber XH-70.</title>
        <authorList>
            <consortium name="US DOE Joint Genome Institute"/>
            <person name="Lucas S."/>
            <person name="Han J."/>
            <person name="Lapidus A."/>
            <person name="Cheng J.-F."/>
            <person name="Goodwin L."/>
            <person name="Pitluck S."/>
            <person name="Peters L."/>
            <person name="Mikhailova N."/>
            <person name="Davenport K."/>
            <person name="Detter J.C."/>
            <person name="Han C."/>
            <person name="Tapia R."/>
            <person name="Land M."/>
            <person name="Hauser L."/>
            <person name="Kyrpides N."/>
            <person name="Ivanova N."/>
            <person name="Pagani I."/>
            <person name="Sproer C."/>
            <person name="Anderson I."/>
            <person name="Woyke T."/>
        </authorList>
    </citation>
    <scope>NUCLEOTIDE SEQUENCE</scope>
    <source>
        <strain evidence="2">XH-70</strain>
    </source>
</reference>
<feature type="transmembrane region" description="Helical" evidence="1">
    <location>
        <begin position="12"/>
        <end position="35"/>
    </location>
</feature>
<dbReference type="eggNOG" id="arCOG09098">
    <property type="taxonomic scope" value="Archaea"/>
</dbReference>
<feature type="transmembrane region" description="Helical" evidence="1">
    <location>
        <begin position="55"/>
        <end position="73"/>
    </location>
</feature>
<keyword evidence="1" id="KW-1133">Transmembrane helix</keyword>
<feature type="transmembrane region" description="Helical" evidence="1">
    <location>
        <begin position="85"/>
        <end position="106"/>
    </location>
</feature>
<keyword evidence="1" id="KW-0472">Membrane</keyword>
<dbReference type="STRING" id="797302.Halru_2040"/>
<evidence type="ECO:0000313" key="3">
    <source>
        <dbReference type="Proteomes" id="UP000010846"/>
    </source>
</evidence>
<dbReference type="HOGENOM" id="CLU_1830575_0_0_2"/>
<dbReference type="InterPro" id="IPR058336">
    <property type="entry name" value="VP3-like_halobact-type"/>
</dbReference>
<name>L0ICY7_HALRX</name>
<sequence>MALTQSKGVDLTDALLAPLFVAASLVMGGLGTFSLDQPLSFSLSDVLYAASGVEITYAFIASIVVLVIAWLTNEARDTSDYSQEQLAIIGAMVLLNFAAVLVPPVAAAMDTYWYAGGLLVMINSAGYYLIAYY</sequence>
<dbReference type="Pfam" id="PF26064">
    <property type="entry name" value="DUF8023"/>
    <property type="match status" value="1"/>
</dbReference>
<gene>
    <name evidence="2" type="ordered locus">Halru_2040</name>
</gene>
<evidence type="ECO:0000256" key="1">
    <source>
        <dbReference type="SAM" id="Phobius"/>
    </source>
</evidence>
<proteinExistence type="predicted"/>
<organism evidence="2 3">
    <name type="scientific">Halovivax ruber (strain DSM 18193 / JCM 13892 / XH-70)</name>
    <dbReference type="NCBI Taxonomy" id="797302"/>
    <lineage>
        <taxon>Archaea</taxon>
        <taxon>Methanobacteriati</taxon>
        <taxon>Methanobacteriota</taxon>
        <taxon>Stenosarchaea group</taxon>
        <taxon>Halobacteria</taxon>
        <taxon>Halobacteriales</taxon>
        <taxon>Natrialbaceae</taxon>
        <taxon>Halovivax</taxon>
    </lineage>
</organism>
<accession>L0ICY7</accession>
<dbReference type="AlphaFoldDB" id="L0ICY7"/>
<dbReference type="GeneID" id="14376548"/>
<dbReference type="EMBL" id="CP003050">
    <property type="protein sequence ID" value="AGB16634.1"/>
    <property type="molecule type" value="Genomic_DNA"/>
</dbReference>